<dbReference type="InterPro" id="IPR001214">
    <property type="entry name" value="SET_dom"/>
</dbReference>
<dbReference type="GO" id="GO:0046976">
    <property type="term" value="F:histone H3K27 methyltransferase activity"/>
    <property type="evidence" value="ECO:0007669"/>
    <property type="project" value="TreeGrafter"/>
</dbReference>
<dbReference type="EMBL" id="CAJVQA010003826">
    <property type="protein sequence ID" value="CAG8584517.1"/>
    <property type="molecule type" value="Genomic_DNA"/>
</dbReference>
<evidence type="ECO:0000313" key="5">
    <source>
        <dbReference type="EMBL" id="CAG8584517.1"/>
    </source>
</evidence>
<sequence length="400" mass="45605">TDFRPSGNKKRPRPPISKTKPCGSNCYLNLKEDNQDSYMTDSWDDVEIALFEKAGYLMGIKNYCSVATIVMTKTCEQIYRRSQSLGEIDKDDDHIEIGSSSDDARKKGKKMAKMEIDAENHSEYHPCDHPGRPCDTACPCRQGNVPCEKYCHCELDCKHCGLEVPIFRTIRNYYLSFKIPIFANWFKHKPYFKVHEGFQDATVQVLESRAVTEHASVLPIIVNVIQIYVDVRPQPTTAQFMGRHACKNVAIQRALTKRTIVGKSTVAGWGLFVREQVKKNEYLGEYIGEVISQAEADRRGKIYDKRGTSFLFNLNKDFVVDATRKGNKFRFINHSNDPNAFCRVTLVNGEHRIGIYAMSDLEPGQELFFDYRYDGEALKFVPLERERPPSPAKSSPANGK</sequence>
<keyword evidence="1" id="KW-0805">Transcription regulation</keyword>
<dbReference type="GO" id="GO:0003682">
    <property type="term" value="F:chromatin binding"/>
    <property type="evidence" value="ECO:0007669"/>
    <property type="project" value="TreeGrafter"/>
</dbReference>
<evidence type="ECO:0000259" key="4">
    <source>
        <dbReference type="PROSITE" id="PS50280"/>
    </source>
</evidence>
<dbReference type="Gene3D" id="2.170.270.10">
    <property type="entry name" value="SET domain"/>
    <property type="match status" value="1"/>
</dbReference>
<feature type="region of interest" description="Disordered" evidence="3">
    <location>
        <begin position="1"/>
        <end position="20"/>
    </location>
</feature>
<keyword evidence="6" id="KW-1185">Reference proteome</keyword>
<accession>A0A9N9G4N0</accession>
<proteinExistence type="predicted"/>
<dbReference type="AlphaFoldDB" id="A0A9N9G4N0"/>
<dbReference type="Pfam" id="PF00856">
    <property type="entry name" value="SET"/>
    <property type="match status" value="1"/>
</dbReference>
<dbReference type="SMART" id="SM00317">
    <property type="entry name" value="SET"/>
    <property type="match status" value="1"/>
</dbReference>
<dbReference type="InterPro" id="IPR045318">
    <property type="entry name" value="EZH1/2-like"/>
</dbReference>
<evidence type="ECO:0000256" key="2">
    <source>
        <dbReference type="ARBA" id="ARBA00023163"/>
    </source>
</evidence>
<keyword evidence="2" id="KW-0804">Transcription</keyword>
<dbReference type="PROSITE" id="PS50280">
    <property type="entry name" value="SET"/>
    <property type="match status" value="1"/>
</dbReference>
<protein>
    <submittedName>
        <fullName evidence="5">12088_t:CDS:1</fullName>
    </submittedName>
</protein>
<evidence type="ECO:0000256" key="3">
    <source>
        <dbReference type="SAM" id="MobiDB-lite"/>
    </source>
</evidence>
<comment type="caution">
    <text evidence="5">The sequence shown here is derived from an EMBL/GenBank/DDBJ whole genome shotgun (WGS) entry which is preliminary data.</text>
</comment>
<gene>
    <name evidence="5" type="ORF">CPELLU_LOCUS6250</name>
</gene>
<dbReference type="InterPro" id="IPR046341">
    <property type="entry name" value="SET_dom_sf"/>
</dbReference>
<dbReference type="CDD" id="cd00167">
    <property type="entry name" value="SANT"/>
    <property type="match status" value="1"/>
</dbReference>
<dbReference type="PANTHER" id="PTHR45747">
    <property type="entry name" value="HISTONE-LYSINE N-METHYLTRANSFERASE E(Z)"/>
    <property type="match status" value="1"/>
</dbReference>
<feature type="non-terminal residue" evidence="5">
    <location>
        <position position="1"/>
    </location>
</feature>
<organism evidence="5 6">
    <name type="scientific">Cetraspora pellucida</name>
    <dbReference type="NCBI Taxonomy" id="1433469"/>
    <lineage>
        <taxon>Eukaryota</taxon>
        <taxon>Fungi</taxon>
        <taxon>Fungi incertae sedis</taxon>
        <taxon>Mucoromycota</taxon>
        <taxon>Glomeromycotina</taxon>
        <taxon>Glomeromycetes</taxon>
        <taxon>Diversisporales</taxon>
        <taxon>Gigasporaceae</taxon>
        <taxon>Cetraspora</taxon>
    </lineage>
</organism>
<evidence type="ECO:0000256" key="1">
    <source>
        <dbReference type="ARBA" id="ARBA00023015"/>
    </source>
</evidence>
<feature type="domain" description="SET" evidence="4">
    <location>
        <begin position="257"/>
        <end position="372"/>
    </location>
</feature>
<dbReference type="Proteomes" id="UP000789759">
    <property type="component" value="Unassembled WGS sequence"/>
</dbReference>
<reference evidence="5" key="1">
    <citation type="submission" date="2021-06" db="EMBL/GenBank/DDBJ databases">
        <authorList>
            <person name="Kallberg Y."/>
            <person name="Tangrot J."/>
            <person name="Rosling A."/>
        </authorList>
    </citation>
    <scope>NUCLEOTIDE SEQUENCE</scope>
    <source>
        <strain evidence="5">FL966</strain>
    </source>
</reference>
<dbReference type="GO" id="GO:0031507">
    <property type="term" value="P:heterochromatin formation"/>
    <property type="evidence" value="ECO:0007669"/>
    <property type="project" value="TreeGrafter"/>
</dbReference>
<evidence type="ECO:0000313" key="6">
    <source>
        <dbReference type="Proteomes" id="UP000789759"/>
    </source>
</evidence>
<dbReference type="SUPFAM" id="SSF82199">
    <property type="entry name" value="SET domain"/>
    <property type="match status" value="1"/>
</dbReference>
<dbReference type="PANTHER" id="PTHR45747:SF4">
    <property type="entry name" value="HISTONE-LYSINE N-METHYLTRANSFERASE E(Z)"/>
    <property type="match status" value="1"/>
</dbReference>
<dbReference type="GO" id="GO:0035098">
    <property type="term" value="C:ESC/E(Z) complex"/>
    <property type="evidence" value="ECO:0007669"/>
    <property type="project" value="TreeGrafter"/>
</dbReference>
<dbReference type="CDD" id="cd10519">
    <property type="entry name" value="SET_EZH"/>
    <property type="match status" value="1"/>
</dbReference>
<name>A0A9N9G4N0_9GLOM</name>
<dbReference type="OrthoDB" id="308383at2759"/>
<dbReference type="InterPro" id="IPR001005">
    <property type="entry name" value="SANT/Myb"/>
</dbReference>